<dbReference type="SMART" id="SM00089">
    <property type="entry name" value="PKD"/>
    <property type="match status" value="1"/>
</dbReference>
<dbReference type="PANTHER" id="PTHR36842:SF1">
    <property type="entry name" value="PROTEIN TOLB"/>
    <property type="match status" value="1"/>
</dbReference>
<accession>Q8TTE9</accession>
<dbReference type="PANTHER" id="PTHR36842">
    <property type="entry name" value="PROTEIN TOLB HOMOLOG"/>
    <property type="match status" value="1"/>
</dbReference>
<evidence type="ECO:0000259" key="2">
    <source>
        <dbReference type="PROSITE" id="PS50093"/>
    </source>
</evidence>
<dbReference type="EnsemblBacteria" id="AAM03932">
    <property type="protein sequence ID" value="AAM03932"/>
    <property type="gene ID" value="MA_0488"/>
</dbReference>
<dbReference type="Gene3D" id="2.60.40.10">
    <property type="entry name" value="Immunoglobulins"/>
    <property type="match status" value="1"/>
</dbReference>
<evidence type="ECO:0000313" key="4">
    <source>
        <dbReference type="Proteomes" id="UP000002487"/>
    </source>
</evidence>
<dbReference type="InterPro" id="IPR022409">
    <property type="entry name" value="PKD/Chitinase_dom"/>
</dbReference>
<dbReference type="EMBL" id="AE010299">
    <property type="protein sequence ID" value="AAM03932.1"/>
    <property type="molecule type" value="Genomic_DNA"/>
</dbReference>
<dbReference type="Proteomes" id="UP000002487">
    <property type="component" value="Chromosome"/>
</dbReference>
<dbReference type="SUPFAM" id="SSF82171">
    <property type="entry name" value="DPP6 N-terminal domain-like"/>
    <property type="match status" value="1"/>
</dbReference>
<dbReference type="InterPro" id="IPR013783">
    <property type="entry name" value="Ig-like_fold"/>
</dbReference>
<proteinExistence type="predicted"/>
<dbReference type="PROSITE" id="PS50093">
    <property type="entry name" value="PKD"/>
    <property type="match status" value="1"/>
</dbReference>
<dbReference type="Pfam" id="PF18911">
    <property type="entry name" value="PKD_4"/>
    <property type="match status" value="1"/>
</dbReference>
<feature type="region of interest" description="Disordered" evidence="1">
    <location>
        <begin position="687"/>
        <end position="707"/>
    </location>
</feature>
<dbReference type="AlphaFoldDB" id="Q8TTE9"/>
<dbReference type="KEGG" id="mac:MA_0488"/>
<dbReference type="InterPro" id="IPR035986">
    <property type="entry name" value="PKD_dom_sf"/>
</dbReference>
<organism evidence="3 4">
    <name type="scientific">Methanosarcina acetivorans (strain ATCC 35395 / DSM 2834 / JCM 12185 / C2A)</name>
    <dbReference type="NCBI Taxonomy" id="188937"/>
    <lineage>
        <taxon>Archaea</taxon>
        <taxon>Methanobacteriati</taxon>
        <taxon>Methanobacteriota</taxon>
        <taxon>Stenosarchaea group</taxon>
        <taxon>Methanomicrobia</taxon>
        <taxon>Methanosarcinales</taxon>
        <taxon>Methanosarcinaceae</taxon>
        <taxon>Methanosarcina</taxon>
    </lineage>
</organism>
<dbReference type="NCBIfam" id="TIGR04213">
    <property type="entry name" value="PGF_pre_PGF"/>
    <property type="match status" value="1"/>
</dbReference>
<gene>
    <name evidence="3" type="ordered locus">MA_0488</name>
</gene>
<dbReference type="FunFam" id="2.60.40.10:FF:000270">
    <property type="entry name" value="Cell surface protein"/>
    <property type="match status" value="1"/>
</dbReference>
<dbReference type="STRING" id="188937.MA_0488"/>
<sequence length="923" mass="105051">MWIDERNGSCDFYMYNLSTSKEIKITTNGSSKANSAIYGNRVVWIDYRTGNSDIYMYDISTCKETQITNNVSEKANPTIPTIYGNRIVWQEFGTYGNSNIYMYDLFNNTETQITKYYSNAWEPSIFEDRIVWREYRSGKHEIYLYNISTSNETIITSNASEKANPTIYGDRIVWEDMRNGFENWDIYMYNLSTFTETQMTTDESNQYSPIIYDDIIVWEDWRNGCRDIYRYNLSAFTVAQVTTDGSDHYNPAIYGDWLAWSDNRNGVSKFDIYACNLIDAEVIKTINSQVTLVETQITTNPSSQEVPAIYGDIIVWQDWRNGYSNSDIYMYNVSSDKETQITTNESKQCKPVIYKDIIVWEDWRNGYSNPDIYMYNLSTHTETQITNNDSYQSDPAIYGDIIVWMDYRNFNPRGLVSEIYVYNLSTCKETQITSDELEQSFPVIYGDIITWQEFGAYGDSNVYMYDLSTYRKTKITTDGLNHFSPAIWEDRVVWQGSRNNYWRILMYNISTSKKTLITTNKSTQEFPSIYGNTIVWTDDRNGNGLPGNSDIYIYNLSIDMETQVTTDKSDQKNPAIYGNKIVWEDWRNGNPDIYLCIVSVEKAELKPPVADFNINVTSGYSPLSVQFTDLSKNAVSRVWDFNNDGVTDSIDANVVYVYTAPGTYTVNLTVSNEKSAVSKTRTIDVLKKSSSGGSSGGGGGSPEPAKNVETKELSQAYITNGKAIKFDFAKNATCVMYVSFDSKKTAGKTTTIVEQLKNKSALVSELPEGEVYRSFNVWVGNNGFATEKNIENSVIGFRVEKAWIQDEKIDQISILLNRYNDKKWEQLPANLSGEDDTYLYFTSEVPGFSSFAITGMAKGLSEENETESGSKQETRLADEGLKCLESETGQTSEEGEGAQAPGFGIASGVFCLFCMFLHKVGRR</sequence>
<dbReference type="InParanoid" id="Q8TTE9"/>
<dbReference type="InterPro" id="IPR000601">
    <property type="entry name" value="PKD_dom"/>
</dbReference>
<name>Q8TTE9_METAC</name>
<dbReference type="Gene3D" id="2.120.10.30">
    <property type="entry name" value="TolB, C-terminal domain"/>
    <property type="match status" value="3"/>
</dbReference>
<dbReference type="SUPFAM" id="SSF49299">
    <property type="entry name" value="PKD domain"/>
    <property type="match status" value="1"/>
</dbReference>
<reference evidence="3 4" key="1">
    <citation type="journal article" date="2002" name="Genome Res.">
        <title>The genome of Methanosarcina acetivorans reveals extensive metabolic and physiological diversity.</title>
        <authorList>
            <person name="Galagan J.E."/>
            <person name="Nusbaum C."/>
            <person name="Roy A."/>
            <person name="Endrizzi M.G."/>
            <person name="Macdonald P."/>
            <person name="FitzHugh W."/>
            <person name="Calvo S."/>
            <person name="Engels R."/>
            <person name="Smirnov S."/>
            <person name="Atnoor D."/>
            <person name="Brown A."/>
            <person name="Allen N."/>
            <person name="Naylor J."/>
            <person name="Stange-Thomann N."/>
            <person name="DeArellano K."/>
            <person name="Johnson R."/>
            <person name="Linton L."/>
            <person name="McEwan P."/>
            <person name="McKernan K."/>
            <person name="Talamas J."/>
            <person name="Tirrell A."/>
            <person name="Ye W."/>
            <person name="Zimmer A."/>
            <person name="Barber R.D."/>
            <person name="Cann I."/>
            <person name="Graham D.E."/>
            <person name="Grahame D.A."/>
            <person name="Guss A."/>
            <person name="Hedderich R."/>
            <person name="Ingram-Smith C."/>
            <person name="Kuettner C.H."/>
            <person name="Krzycki J.A."/>
            <person name="Leigh J.A."/>
            <person name="Li W."/>
            <person name="Liu J."/>
            <person name="Mukhopadhyay B."/>
            <person name="Reeve J.N."/>
            <person name="Smith K."/>
            <person name="Springer T.A."/>
            <person name="Umayam L.A."/>
            <person name="White O."/>
            <person name="White R.H."/>
            <person name="de Macario E.C."/>
            <person name="Ferry J.G."/>
            <person name="Jarrell K.F."/>
            <person name="Jing H."/>
            <person name="Macario A.J.L."/>
            <person name="Paulsen I."/>
            <person name="Pritchett M."/>
            <person name="Sowers K.R."/>
            <person name="Swanson R.V."/>
            <person name="Zinder S.H."/>
            <person name="Lander E."/>
            <person name="Metcalf W.W."/>
            <person name="Birren B."/>
        </authorList>
    </citation>
    <scope>NUCLEOTIDE SEQUENCE [LARGE SCALE GENOMIC DNA]</scope>
    <source>
        <strain evidence="4">ATCC 35395 / DSM 2834 / JCM 12185 / C2A</strain>
    </source>
</reference>
<evidence type="ECO:0000256" key="1">
    <source>
        <dbReference type="SAM" id="MobiDB-lite"/>
    </source>
</evidence>
<dbReference type="SUPFAM" id="SSF69304">
    <property type="entry name" value="Tricorn protease N-terminal domain"/>
    <property type="match status" value="2"/>
</dbReference>
<dbReference type="NCBIfam" id="TIGR04275">
    <property type="entry name" value="beta_prop_Msarc"/>
    <property type="match status" value="13"/>
</dbReference>
<feature type="domain" description="PKD" evidence="2">
    <location>
        <begin position="631"/>
        <end position="685"/>
    </location>
</feature>
<dbReference type="InterPro" id="IPR027618">
    <property type="entry name" value="Beta_prop_Msarc"/>
</dbReference>
<dbReference type="CDD" id="cd00146">
    <property type="entry name" value="PKD"/>
    <property type="match status" value="1"/>
</dbReference>
<protein>
    <submittedName>
        <fullName evidence="3">Cell surface protein</fullName>
    </submittedName>
</protein>
<keyword evidence="4" id="KW-1185">Reference proteome</keyword>
<dbReference type="HOGENOM" id="CLU_009867_0_0_2"/>
<dbReference type="PhylomeDB" id="Q8TTE9"/>
<evidence type="ECO:0000313" key="3">
    <source>
        <dbReference type="EMBL" id="AAM03932.1"/>
    </source>
</evidence>
<dbReference type="InterPro" id="IPR011042">
    <property type="entry name" value="6-blade_b-propeller_TolB-like"/>
</dbReference>
<dbReference type="InterPro" id="IPR026453">
    <property type="entry name" value="PGF_pre_PGF"/>
</dbReference>